<dbReference type="OrthoDB" id="10019582at2759"/>
<keyword evidence="4" id="KW-0812">Transmembrane</keyword>
<evidence type="ECO:0000256" key="3">
    <source>
        <dbReference type="ARBA" id="ARBA00022679"/>
    </source>
</evidence>
<reference evidence="10 11" key="1">
    <citation type="journal article" date="2018" name="Nat. Ecol. Evol.">
        <title>Genomic signatures of mitonuclear coevolution across populations of Tigriopus californicus.</title>
        <authorList>
            <person name="Barreto F.S."/>
            <person name="Watson E.T."/>
            <person name="Lima T.G."/>
            <person name="Willett C.S."/>
            <person name="Edmands S."/>
            <person name="Li W."/>
            <person name="Burton R.S."/>
        </authorList>
    </citation>
    <scope>NUCLEOTIDE SEQUENCE [LARGE SCALE GENOMIC DNA]</scope>
    <source>
        <strain evidence="10 11">San Diego</strain>
    </source>
</reference>
<comment type="subcellular location">
    <subcellularLocation>
        <location evidence="1">Golgi apparatus membrane</location>
        <topology evidence="1">Single-pass type II membrane protein</topology>
    </subcellularLocation>
</comment>
<keyword evidence="3" id="KW-0808">Transferase</keyword>
<organism evidence="10 11">
    <name type="scientific">Tigriopus californicus</name>
    <name type="common">Marine copepod</name>
    <dbReference type="NCBI Taxonomy" id="6832"/>
    <lineage>
        <taxon>Eukaryota</taxon>
        <taxon>Metazoa</taxon>
        <taxon>Ecdysozoa</taxon>
        <taxon>Arthropoda</taxon>
        <taxon>Crustacea</taxon>
        <taxon>Multicrustacea</taxon>
        <taxon>Hexanauplia</taxon>
        <taxon>Copepoda</taxon>
        <taxon>Harpacticoida</taxon>
        <taxon>Harpacticidae</taxon>
        <taxon>Tigriopus</taxon>
    </lineage>
</organism>
<evidence type="ECO:0000256" key="2">
    <source>
        <dbReference type="ARBA" id="ARBA00010569"/>
    </source>
</evidence>
<dbReference type="SUPFAM" id="SSF52540">
    <property type="entry name" value="P-loop containing nucleoside triphosphate hydrolases"/>
    <property type="match status" value="1"/>
</dbReference>
<dbReference type="GO" id="GO:0008146">
    <property type="term" value="F:sulfotransferase activity"/>
    <property type="evidence" value="ECO:0007669"/>
    <property type="project" value="InterPro"/>
</dbReference>
<evidence type="ECO:0000256" key="6">
    <source>
        <dbReference type="ARBA" id="ARBA00022989"/>
    </source>
</evidence>
<dbReference type="InterPro" id="IPR005331">
    <property type="entry name" value="Sulfotransferase"/>
</dbReference>
<dbReference type="InterPro" id="IPR007734">
    <property type="entry name" value="Heparan_SO4_2-O-STrfase"/>
</dbReference>
<evidence type="ECO:0000256" key="4">
    <source>
        <dbReference type="ARBA" id="ARBA00022692"/>
    </source>
</evidence>
<dbReference type="Proteomes" id="UP000318571">
    <property type="component" value="Chromosome 7"/>
</dbReference>
<dbReference type="EMBL" id="VCGU01000008">
    <property type="protein sequence ID" value="TRY71670.1"/>
    <property type="molecule type" value="Genomic_DNA"/>
</dbReference>
<dbReference type="AlphaFoldDB" id="A0A553P1Z3"/>
<dbReference type="Pfam" id="PF03567">
    <property type="entry name" value="Sulfotransfer_2"/>
    <property type="match status" value="1"/>
</dbReference>
<evidence type="ECO:0008006" key="12">
    <source>
        <dbReference type="Google" id="ProtNLM"/>
    </source>
</evidence>
<evidence type="ECO:0000313" key="10">
    <source>
        <dbReference type="EMBL" id="TRY71670.1"/>
    </source>
</evidence>
<dbReference type="PANTHER" id="PTHR12129:SF20">
    <property type="entry name" value="HEPARAN SULFATE 2-O-SULFOTRANSFERASE PIPE"/>
    <property type="match status" value="1"/>
</dbReference>
<keyword evidence="5" id="KW-0735">Signal-anchor</keyword>
<dbReference type="PANTHER" id="PTHR12129">
    <property type="entry name" value="HEPARAN SULFATE 2-O-SULFOTRANSFERASE"/>
    <property type="match status" value="1"/>
</dbReference>
<gene>
    <name evidence="10" type="ORF">TCAL_12114</name>
</gene>
<evidence type="ECO:0000256" key="5">
    <source>
        <dbReference type="ARBA" id="ARBA00022968"/>
    </source>
</evidence>
<name>A0A553P1Z3_TIGCA</name>
<dbReference type="OMA" id="DSICMEP"/>
<dbReference type="InterPro" id="IPR027417">
    <property type="entry name" value="P-loop_NTPase"/>
</dbReference>
<evidence type="ECO:0000256" key="9">
    <source>
        <dbReference type="ARBA" id="ARBA00023180"/>
    </source>
</evidence>
<sequence length="335" mass="39580">MKLKEHVLDICSFISLLGAIYFYQVTQDLVNDLSQYRQANLNITESLDQEGVVFNRVPKVGSEMFWAILDKLATLNNFTSYSDSPEVKRKRKSENTFLATQTERRHYFDIIQLNLTKPYTYTKHLNYIDFTEFNVTNPIYINLVRHPVDRVISWYYYNRAPWHIVRWDQERNDSTLSPNAPSLYKLKRTFEECVLDREDECRYEKGQSVHHGRGGSHYSQIAFFCGHHWECEVFESPKALARAKANVEKSFAVVGDLSALEKSLTVFEAYLPRYFKGVHEVYFDHMKGAQKNKNIYKPKTSRVIRNQLLGNFTLEIQFYEFCQQRLHRQYLAITE</sequence>
<keyword evidence="7" id="KW-0333">Golgi apparatus</keyword>
<protein>
    <recommendedName>
        <fullName evidence="12">Sulfotransferase domain-containing protein</fullName>
    </recommendedName>
</protein>
<keyword evidence="9" id="KW-0325">Glycoprotein</keyword>
<keyword evidence="6" id="KW-1133">Transmembrane helix</keyword>
<dbReference type="GO" id="GO:0000139">
    <property type="term" value="C:Golgi membrane"/>
    <property type="evidence" value="ECO:0007669"/>
    <property type="project" value="UniProtKB-SubCell"/>
</dbReference>
<dbReference type="STRING" id="6832.A0A553P1Z3"/>
<evidence type="ECO:0000256" key="1">
    <source>
        <dbReference type="ARBA" id="ARBA00004323"/>
    </source>
</evidence>
<evidence type="ECO:0000256" key="7">
    <source>
        <dbReference type="ARBA" id="ARBA00023034"/>
    </source>
</evidence>
<accession>A0A553P1Z3</accession>
<evidence type="ECO:0000313" key="11">
    <source>
        <dbReference type="Proteomes" id="UP000318571"/>
    </source>
</evidence>
<comment type="caution">
    <text evidence="10">The sequence shown here is derived from an EMBL/GenBank/DDBJ whole genome shotgun (WGS) entry which is preliminary data.</text>
</comment>
<dbReference type="Gene3D" id="3.40.50.300">
    <property type="entry name" value="P-loop containing nucleotide triphosphate hydrolases"/>
    <property type="match status" value="1"/>
</dbReference>
<proteinExistence type="inferred from homology"/>
<keyword evidence="8" id="KW-0472">Membrane</keyword>
<comment type="similarity">
    <text evidence="2">Belongs to the sulfotransferase 3 family.</text>
</comment>
<evidence type="ECO:0000256" key="8">
    <source>
        <dbReference type="ARBA" id="ARBA00023136"/>
    </source>
</evidence>
<keyword evidence="11" id="KW-1185">Reference proteome</keyword>